<dbReference type="Pfam" id="PF17849">
    <property type="entry name" value="OB_Dis3"/>
    <property type="match status" value="1"/>
</dbReference>
<accession>A0AAN8W3L1</accession>
<keyword evidence="9" id="KW-1185">Reference proteome</keyword>
<evidence type="ECO:0000256" key="6">
    <source>
        <dbReference type="SAM" id="MobiDB-lite"/>
    </source>
</evidence>
<dbReference type="InterPro" id="IPR001900">
    <property type="entry name" value="RNase_II/R"/>
</dbReference>
<dbReference type="PROSITE" id="PS01175">
    <property type="entry name" value="RIBONUCLEASE_II"/>
    <property type="match status" value="1"/>
</dbReference>
<dbReference type="GO" id="GO:0000956">
    <property type="term" value="P:nuclear-transcribed mRNA catabolic process"/>
    <property type="evidence" value="ECO:0007669"/>
    <property type="project" value="UniProtKB-UniRule"/>
</dbReference>
<dbReference type="Pfam" id="PF00773">
    <property type="entry name" value="RNB"/>
    <property type="match status" value="1"/>
</dbReference>
<keyword evidence="4 5" id="KW-0694">RNA-binding</keyword>
<evidence type="ECO:0000256" key="1">
    <source>
        <dbReference type="ARBA" id="ARBA00022490"/>
    </source>
</evidence>
<dbReference type="InterPro" id="IPR050180">
    <property type="entry name" value="RNR_Ribonuclease"/>
</dbReference>
<dbReference type="SMART" id="SM00955">
    <property type="entry name" value="RNB"/>
    <property type="match status" value="1"/>
</dbReference>
<dbReference type="GO" id="GO:0003723">
    <property type="term" value="F:RNA binding"/>
    <property type="evidence" value="ECO:0007669"/>
    <property type="project" value="UniProtKB-KW"/>
</dbReference>
<dbReference type="GO" id="GO:1990074">
    <property type="term" value="P:polyuridylation-dependent mRNA catabolic process"/>
    <property type="evidence" value="ECO:0007669"/>
    <property type="project" value="UniProtKB-UniRule"/>
</dbReference>
<dbReference type="Gene3D" id="2.40.50.690">
    <property type="match status" value="1"/>
</dbReference>
<keyword evidence="5" id="KW-0464">Manganese</keyword>
<feature type="compositionally biased region" description="Basic residues" evidence="6">
    <location>
        <begin position="22"/>
        <end position="32"/>
    </location>
</feature>
<evidence type="ECO:0000313" key="9">
    <source>
        <dbReference type="Proteomes" id="UP001370490"/>
    </source>
</evidence>
<feature type="binding site" evidence="5">
    <location>
        <position position="514"/>
    </location>
    <ligand>
        <name>Mg(2+)</name>
        <dbReference type="ChEBI" id="CHEBI:18420"/>
    </ligand>
</feature>
<feature type="compositionally biased region" description="Low complexity" evidence="6">
    <location>
        <begin position="33"/>
        <end position="42"/>
    </location>
</feature>
<evidence type="ECO:0000256" key="4">
    <source>
        <dbReference type="ARBA" id="ARBA00022884"/>
    </source>
</evidence>
<name>A0AAN8W3L1_9MAGN</name>
<protein>
    <recommendedName>
        <fullName evidence="5">DIS3-like exonuclease 2</fullName>
        <ecNumber evidence="5">3.1.13.-</ecNumber>
    </recommendedName>
</protein>
<comment type="caution">
    <text evidence="8">The sequence shown here is derived from an EMBL/GenBank/DDBJ whole genome shotgun (WGS) entry which is preliminary data.</text>
</comment>
<evidence type="ECO:0000256" key="5">
    <source>
        <dbReference type="HAMAP-Rule" id="MF_03045"/>
    </source>
</evidence>
<sequence length="1117" mass="124055">MVVEQSQTIVVERVDESGDKKDKKKRRPRRSKQNSSSVSGAVCSSVNELHAETSESSILGSPPNCVTSSVTFSSPGGVGKASNVAFGSMPPMHISEQPSMNESIWALNQGMPPSDHSRKMFSKSCPEPVSCEEPIGSYRKRGIFPPHQVEGYSQKPCFEPHWPVDAVNEALERGDVFRALFRVNAHNRLEAYCTIDGVPSDVLINGIDAQNRAVEGDVVAVKVNPFSSWTKMKGSAPVINNSNAAEDCNLFAECPEMTGEGKGKNKVGADFGHFQNKIPVSSEASPSFGKSACTELLDPIGYDNPNGHCFSDSNSSYLCSSIDQQEVKNVKGRICALISSFPSKRPTGRVVAIIEKSPRRGAIVGFLSVKQWLYYKKDTKKNKHSLTLSDREYIQLTPTDPKFPRMMVPMKGLPDCLKKRLREADVTVEMDLVAAQIDDWSEESPVPQAYVIHVFGRGGEIESQIAAILFENAINSSEFSPESLSCLPHLPWEVPEEELHKRKDLRNLCVCTIDPSTATDLDDALSIEMCTNGIFRVGVHIADVSYFVLPHTFLDAEAQLRSTSVYMSQGKLPMLPPLLSEDIGSLSPGVDRLAFSIIWDITSCGSILDRWIGRTVIRSCCKLSYEHAQDIIDGVLDVNSVIAVDIGLPQLHGNFEWPDVIRSVKSLYEISKVLKENRFNDGALTLDSLKINFLFDEFGVPFDSMFCGRKDSNLLVEEFMLLANRTAAEVISRAFPGSALLRRHPEPNLRKLKEFEAFCGKHGLELDTSSSGRFRHSLEKLREKLKNDSVLFDILVNFASKPMQLATYFCSGDLTVSENDWGHYALAVPLYTHFTSPLRRYPDILVHRTLAAALDAEDMYLKRQGLLVKFKSGEERERRCFTGICFDKDAAESNEVRETLSASALKHGIPCAEILADIATYCNDRKLASRHVNDAMNKLYMWVLLKNKEILLSEARVLGLGPKFMSIYIQKLAIERRIYYDDVEGLVAVWLETTSTLVLSLSTYKCSHRRGSPGKSKALEEVALVTSPYYPDLENCVIDKHIHEFRGSQEVGGDTSRPLEDPEPISRVSSSDIEVDPAVFPLTVRLLSTIPVALHALGGDDGPLDIGARLYMSSYFW</sequence>
<dbReference type="InterPro" id="IPR012340">
    <property type="entry name" value="NA-bd_OB-fold"/>
</dbReference>
<evidence type="ECO:0000256" key="3">
    <source>
        <dbReference type="ARBA" id="ARBA00022842"/>
    </source>
</evidence>
<keyword evidence="5" id="KW-0378">Hydrolase</keyword>
<dbReference type="FunFam" id="2.40.50.700:FF:000005">
    <property type="entry name" value="DIS3-like exonuclease 2"/>
    <property type="match status" value="1"/>
</dbReference>
<keyword evidence="5" id="KW-0269">Exonuclease</keyword>
<evidence type="ECO:0000313" key="8">
    <source>
        <dbReference type="EMBL" id="KAK6938442.1"/>
    </source>
</evidence>
<feature type="domain" description="RNB" evidence="7">
    <location>
        <begin position="502"/>
        <end position="856"/>
    </location>
</feature>
<dbReference type="GO" id="GO:0000175">
    <property type="term" value="F:3'-5'-RNA exonuclease activity"/>
    <property type="evidence" value="ECO:0007669"/>
    <property type="project" value="UniProtKB-UniRule"/>
</dbReference>
<feature type="binding site" evidence="5">
    <location>
        <position position="523"/>
    </location>
    <ligand>
        <name>Mg(2+)</name>
        <dbReference type="ChEBI" id="CHEBI:18420"/>
    </ligand>
</feature>
<comment type="subcellular location">
    <subcellularLocation>
        <location evidence="5">Cytoplasm</location>
    </subcellularLocation>
    <subcellularLocation>
        <location evidence="5">Cytoplasm</location>
        <location evidence="5">P-body</location>
    </subcellularLocation>
</comment>
<dbReference type="EMBL" id="JBAMMX010000006">
    <property type="protein sequence ID" value="KAK6938442.1"/>
    <property type="molecule type" value="Genomic_DNA"/>
</dbReference>
<dbReference type="EC" id="3.1.13.-" evidence="5"/>
<keyword evidence="3 5" id="KW-0460">Magnesium</keyword>
<dbReference type="InterPro" id="IPR028591">
    <property type="entry name" value="DIS3L2"/>
</dbReference>
<dbReference type="AlphaFoldDB" id="A0AAN8W3L1"/>
<dbReference type="HAMAP" id="MF_03045">
    <property type="entry name" value="DIS3L2"/>
    <property type="match status" value="1"/>
</dbReference>
<dbReference type="FunFam" id="2.40.50.690:FF:000007">
    <property type="entry name" value="DIS3-like exonuclease 2"/>
    <property type="match status" value="1"/>
</dbReference>
<dbReference type="SUPFAM" id="SSF50249">
    <property type="entry name" value="Nucleic acid-binding proteins"/>
    <property type="match status" value="3"/>
</dbReference>
<keyword evidence="5" id="KW-0540">Nuclease</keyword>
<dbReference type="GO" id="GO:0000932">
    <property type="term" value="C:P-body"/>
    <property type="evidence" value="ECO:0007669"/>
    <property type="project" value="UniProtKB-SubCell"/>
</dbReference>
<dbReference type="InterPro" id="IPR041505">
    <property type="entry name" value="Dis3_CSD2"/>
</dbReference>
<comment type="cofactor">
    <cofactor evidence="5">
        <name>Mg(2+)</name>
        <dbReference type="ChEBI" id="CHEBI:18420"/>
    </cofactor>
    <cofactor evidence="5">
        <name>Mn(2+)</name>
        <dbReference type="ChEBI" id="CHEBI:29035"/>
    </cofactor>
</comment>
<dbReference type="GO" id="GO:0046872">
    <property type="term" value="F:metal ion binding"/>
    <property type="evidence" value="ECO:0007669"/>
    <property type="project" value="UniProtKB-KW"/>
</dbReference>
<reference evidence="8 9" key="1">
    <citation type="submission" date="2023-12" db="EMBL/GenBank/DDBJ databases">
        <title>A high-quality genome assembly for Dillenia turbinata (Dilleniales).</title>
        <authorList>
            <person name="Chanderbali A."/>
        </authorList>
    </citation>
    <scope>NUCLEOTIDE SEQUENCE [LARGE SCALE GENOMIC DNA]</scope>
    <source>
        <strain evidence="8">LSX21</strain>
        <tissue evidence="8">Leaf</tissue>
    </source>
</reference>
<feature type="compositionally biased region" description="Basic and acidic residues" evidence="6">
    <location>
        <begin position="12"/>
        <end position="21"/>
    </location>
</feature>
<proteinExistence type="inferred from homology"/>
<keyword evidence="2 5" id="KW-0479">Metal-binding</keyword>
<feature type="region of interest" description="Disordered" evidence="6">
    <location>
        <begin position="1"/>
        <end position="42"/>
    </location>
</feature>
<dbReference type="Gene3D" id="2.40.50.700">
    <property type="match status" value="1"/>
</dbReference>
<comment type="function">
    <text evidence="5">3'-5'-exoribonuclease that specifically recognizes RNAs polyuridylated at their 3' end and mediates their degradation. Component of an exosome-independent RNA degradation pathway that mediates degradation of cytoplasmic mRNAs that have been deadenylated and subsequently uridylated at their 3'.</text>
</comment>
<feature type="site" description="Important for catalytic activity" evidence="5">
    <location>
        <position position="522"/>
    </location>
</feature>
<gene>
    <name evidence="8" type="ORF">RJ641_031950</name>
</gene>
<organism evidence="8 9">
    <name type="scientific">Dillenia turbinata</name>
    <dbReference type="NCBI Taxonomy" id="194707"/>
    <lineage>
        <taxon>Eukaryota</taxon>
        <taxon>Viridiplantae</taxon>
        <taxon>Streptophyta</taxon>
        <taxon>Embryophyta</taxon>
        <taxon>Tracheophyta</taxon>
        <taxon>Spermatophyta</taxon>
        <taxon>Magnoliopsida</taxon>
        <taxon>eudicotyledons</taxon>
        <taxon>Gunneridae</taxon>
        <taxon>Pentapetalae</taxon>
        <taxon>Dilleniales</taxon>
        <taxon>Dilleniaceae</taxon>
        <taxon>Dillenia</taxon>
    </lineage>
</organism>
<comment type="similarity">
    <text evidence="5">Belongs to the RNR ribonuclease family. DIS3L2 subfamily.</text>
</comment>
<evidence type="ECO:0000259" key="7">
    <source>
        <dbReference type="SMART" id="SM00955"/>
    </source>
</evidence>
<keyword evidence="1 5" id="KW-0963">Cytoplasm</keyword>
<evidence type="ECO:0000256" key="2">
    <source>
        <dbReference type="ARBA" id="ARBA00022723"/>
    </source>
</evidence>
<dbReference type="PANTHER" id="PTHR23355:SF9">
    <property type="entry name" value="DIS3-LIKE EXONUCLEASE 2"/>
    <property type="match status" value="1"/>
</dbReference>
<feature type="region of interest" description="Disordered" evidence="6">
    <location>
        <begin position="1048"/>
        <end position="1067"/>
    </location>
</feature>
<dbReference type="PANTHER" id="PTHR23355">
    <property type="entry name" value="RIBONUCLEASE"/>
    <property type="match status" value="1"/>
</dbReference>
<dbReference type="Proteomes" id="UP001370490">
    <property type="component" value="Unassembled WGS sequence"/>
</dbReference>
<dbReference type="InterPro" id="IPR022966">
    <property type="entry name" value="RNase_II/R_CS"/>
</dbReference>